<dbReference type="RefSeq" id="WP_209810943.1">
    <property type="nucleotide sequence ID" value="NZ_JAGGKT010000008.1"/>
</dbReference>
<feature type="domain" description="HTH tetR-type" evidence="3">
    <location>
        <begin position="6"/>
        <end position="66"/>
    </location>
</feature>
<dbReference type="EMBL" id="JAGGKT010000008">
    <property type="protein sequence ID" value="MBP1932917.1"/>
    <property type="molecule type" value="Genomic_DNA"/>
</dbReference>
<dbReference type="PANTHER" id="PTHR43479:SF11">
    <property type="entry name" value="ACREF_ENVCD OPERON REPRESSOR-RELATED"/>
    <property type="match status" value="1"/>
</dbReference>
<dbReference type="InterPro" id="IPR036271">
    <property type="entry name" value="Tet_transcr_reg_TetR-rel_C_sf"/>
</dbReference>
<dbReference type="Gene3D" id="1.10.357.10">
    <property type="entry name" value="Tetracycline Repressor, domain 2"/>
    <property type="match status" value="1"/>
</dbReference>
<dbReference type="Proteomes" id="UP001519343">
    <property type="component" value="Unassembled WGS sequence"/>
</dbReference>
<reference evidence="4 5" key="1">
    <citation type="submission" date="2021-03" db="EMBL/GenBank/DDBJ databases">
        <title>Genomic Encyclopedia of Type Strains, Phase IV (KMG-IV): sequencing the most valuable type-strain genomes for metagenomic binning, comparative biology and taxonomic classification.</title>
        <authorList>
            <person name="Goeker M."/>
        </authorList>
    </citation>
    <scope>NUCLEOTIDE SEQUENCE [LARGE SCALE GENOMIC DNA]</scope>
    <source>
        <strain evidence="4 5">DSM 24738</strain>
    </source>
</reference>
<dbReference type="InterPro" id="IPR023772">
    <property type="entry name" value="DNA-bd_HTH_TetR-type_CS"/>
</dbReference>
<dbReference type="PRINTS" id="PR00455">
    <property type="entry name" value="HTHTETR"/>
</dbReference>
<dbReference type="PROSITE" id="PS50977">
    <property type="entry name" value="HTH_TETR_2"/>
    <property type="match status" value="1"/>
</dbReference>
<dbReference type="InterPro" id="IPR050624">
    <property type="entry name" value="HTH-type_Tx_Regulator"/>
</dbReference>
<dbReference type="InterPro" id="IPR041474">
    <property type="entry name" value="NicS_C"/>
</dbReference>
<keyword evidence="5" id="KW-1185">Reference proteome</keyword>
<dbReference type="InterPro" id="IPR001647">
    <property type="entry name" value="HTH_TetR"/>
</dbReference>
<dbReference type="PANTHER" id="PTHR43479">
    <property type="entry name" value="ACREF/ENVCD OPERON REPRESSOR-RELATED"/>
    <property type="match status" value="1"/>
</dbReference>
<evidence type="ECO:0000256" key="1">
    <source>
        <dbReference type="ARBA" id="ARBA00023125"/>
    </source>
</evidence>
<comment type="caution">
    <text evidence="4">The sequence shown here is derived from an EMBL/GenBank/DDBJ whole genome shotgun (WGS) entry which is preliminary data.</text>
</comment>
<dbReference type="NCBIfam" id="NF037937">
    <property type="entry name" value="septum_RefZ"/>
    <property type="match status" value="1"/>
</dbReference>
<feature type="DNA-binding region" description="H-T-H motif" evidence="2">
    <location>
        <begin position="29"/>
        <end position="48"/>
    </location>
</feature>
<accession>A0ABS4GSA5</accession>
<dbReference type="Pfam" id="PF00440">
    <property type="entry name" value="TetR_N"/>
    <property type="match status" value="1"/>
</dbReference>
<organism evidence="4 5">
    <name type="scientific">Ammoniphilus resinae</name>
    <dbReference type="NCBI Taxonomy" id="861532"/>
    <lineage>
        <taxon>Bacteria</taxon>
        <taxon>Bacillati</taxon>
        <taxon>Bacillota</taxon>
        <taxon>Bacilli</taxon>
        <taxon>Bacillales</taxon>
        <taxon>Paenibacillaceae</taxon>
        <taxon>Aneurinibacillus group</taxon>
        <taxon>Ammoniphilus</taxon>
    </lineage>
</organism>
<evidence type="ECO:0000259" key="3">
    <source>
        <dbReference type="PROSITE" id="PS50977"/>
    </source>
</evidence>
<gene>
    <name evidence="4" type="ORF">J2Z37_002928</name>
</gene>
<protein>
    <submittedName>
        <fullName evidence="4">AcrR family transcriptional regulator</fullName>
    </submittedName>
</protein>
<dbReference type="SUPFAM" id="SSF48498">
    <property type="entry name" value="Tetracyclin repressor-like, C-terminal domain"/>
    <property type="match status" value="1"/>
</dbReference>
<keyword evidence="1 2" id="KW-0238">DNA-binding</keyword>
<evidence type="ECO:0000256" key="2">
    <source>
        <dbReference type="PROSITE-ProRule" id="PRU00335"/>
    </source>
</evidence>
<dbReference type="Pfam" id="PF17938">
    <property type="entry name" value="TetR_C_29"/>
    <property type="match status" value="1"/>
</dbReference>
<name>A0ABS4GSA5_9BACL</name>
<dbReference type="InterPro" id="IPR009057">
    <property type="entry name" value="Homeodomain-like_sf"/>
</dbReference>
<evidence type="ECO:0000313" key="4">
    <source>
        <dbReference type="EMBL" id="MBP1932917.1"/>
    </source>
</evidence>
<dbReference type="SUPFAM" id="SSF46689">
    <property type="entry name" value="Homeodomain-like"/>
    <property type="match status" value="1"/>
</dbReference>
<dbReference type="PROSITE" id="PS01081">
    <property type="entry name" value="HTH_TETR_1"/>
    <property type="match status" value="1"/>
</dbReference>
<evidence type="ECO:0000313" key="5">
    <source>
        <dbReference type="Proteomes" id="UP001519343"/>
    </source>
</evidence>
<proteinExistence type="predicted"/>
<sequence length="209" mass="24049">MSKSVNQTKASIVKAAISLFAVQGFGSTSIREIADTAKVNSALVSYHFKNKQGILEWMMIDYFEKLFTKLQPVTQGGEEQEESCFQQLIDSLDTLIGYQAENMEVSAIILRELSVDSMLVREVMSTYMARLKAHFATLLETGMERGEFDCDLDVEMQLIHMMGGMFFPYSNPQIMRELFYVEPMSPEYRQRYIGFLSKVWGYKLKNDEF</sequence>